<sequence length="93" mass="10626">TTLGYRHPILSPISARHRPKSGRIAPINHANTRKVLIPPSHRSMRCRCSTRMTTQVLLCFGHNSSSQTRGRLSAATGRGKKRFRRLRQIRRRG</sequence>
<name>A0ABY2GWU0_9HYPO</name>
<proteinExistence type="predicted"/>
<dbReference type="GeneID" id="300579385"/>
<dbReference type="EMBL" id="PPTA01000011">
    <property type="protein sequence ID" value="TFB00408.1"/>
    <property type="molecule type" value="Genomic_DNA"/>
</dbReference>
<organism evidence="2 3">
    <name type="scientific">Trichoderma ghanense</name>
    <dbReference type="NCBI Taxonomy" id="65468"/>
    <lineage>
        <taxon>Eukaryota</taxon>
        <taxon>Fungi</taxon>
        <taxon>Dikarya</taxon>
        <taxon>Ascomycota</taxon>
        <taxon>Pezizomycotina</taxon>
        <taxon>Sordariomycetes</taxon>
        <taxon>Hypocreomycetidae</taxon>
        <taxon>Hypocreales</taxon>
        <taxon>Hypocreaceae</taxon>
        <taxon>Trichoderma</taxon>
    </lineage>
</organism>
<reference evidence="2 3" key="1">
    <citation type="submission" date="2018-01" db="EMBL/GenBank/DDBJ databases">
        <title>Genome characterization of the sugarcane-associated fungus Trichoderma ghanense CCMA-1212 and their application in lignocelulose bioconversion.</title>
        <authorList>
            <person name="Steindorff A.S."/>
            <person name="Mendes T.D."/>
            <person name="Vilela E.S.D."/>
            <person name="Rodrigues D.S."/>
            <person name="Formighieri E.F."/>
            <person name="Melo I.S."/>
            <person name="Favaro L.C.L."/>
        </authorList>
    </citation>
    <scope>NUCLEOTIDE SEQUENCE [LARGE SCALE GENOMIC DNA]</scope>
    <source>
        <strain evidence="2 3">CCMA-1212</strain>
    </source>
</reference>
<protein>
    <submittedName>
        <fullName evidence="2">Uncharacterized protein</fullName>
    </submittedName>
</protein>
<feature type="compositionally biased region" description="Basic residues" evidence="1">
    <location>
        <begin position="78"/>
        <end position="93"/>
    </location>
</feature>
<dbReference type="RefSeq" id="XP_073556609.1">
    <property type="nucleotide sequence ID" value="XM_073704935.1"/>
</dbReference>
<dbReference type="Proteomes" id="UP001642720">
    <property type="component" value="Unassembled WGS sequence"/>
</dbReference>
<accession>A0ABY2GWU0</accession>
<evidence type="ECO:0000256" key="1">
    <source>
        <dbReference type="SAM" id="MobiDB-lite"/>
    </source>
</evidence>
<gene>
    <name evidence="2" type="ORF">CCMA1212_007773</name>
</gene>
<feature type="non-terminal residue" evidence="2">
    <location>
        <position position="1"/>
    </location>
</feature>
<keyword evidence="3" id="KW-1185">Reference proteome</keyword>
<evidence type="ECO:0000313" key="3">
    <source>
        <dbReference type="Proteomes" id="UP001642720"/>
    </source>
</evidence>
<comment type="caution">
    <text evidence="2">The sequence shown here is derived from an EMBL/GenBank/DDBJ whole genome shotgun (WGS) entry which is preliminary data.</text>
</comment>
<feature type="region of interest" description="Disordered" evidence="1">
    <location>
        <begin position="67"/>
        <end position="93"/>
    </location>
</feature>
<evidence type="ECO:0000313" key="2">
    <source>
        <dbReference type="EMBL" id="TFB00408.1"/>
    </source>
</evidence>